<organism evidence="5 6">
    <name type="scientific">Corynebacterium urealyticum (strain ATCC 43042 / DSM 7109)</name>
    <dbReference type="NCBI Taxonomy" id="504474"/>
    <lineage>
        <taxon>Bacteria</taxon>
        <taxon>Bacillati</taxon>
        <taxon>Actinomycetota</taxon>
        <taxon>Actinomycetes</taxon>
        <taxon>Mycobacteriales</taxon>
        <taxon>Corynebacteriaceae</taxon>
        <taxon>Corynebacterium</taxon>
    </lineage>
</organism>
<keyword evidence="2" id="KW-0521">NADP</keyword>
<dbReference type="Gene3D" id="3.90.25.10">
    <property type="entry name" value="UDP-galactose 4-epimerase, domain 1"/>
    <property type="match status" value="1"/>
</dbReference>
<dbReference type="Gene3D" id="3.40.50.720">
    <property type="entry name" value="NAD(P)-binding Rossmann-like Domain"/>
    <property type="match status" value="1"/>
</dbReference>
<accession>B1VF90</accession>
<evidence type="ECO:0000256" key="1">
    <source>
        <dbReference type="ARBA" id="ARBA00010944"/>
    </source>
</evidence>
<dbReference type="GO" id="GO:0019305">
    <property type="term" value="P:dTDP-rhamnose biosynthetic process"/>
    <property type="evidence" value="ECO:0007669"/>
    <property type="project" value="UniProtKB-UniPathway"/>
</dbReference>
<comment type="pathway">
    <text evidence="2">Carbohydrate biosynthesis; dTDP-L-rhamnose biosynthesis.</text>
</comment>
<feature type="region of interest" description="Disordered" evidence="3">
    <location>
        <begin position="1"/>
        <end position="54"/>
    </location>
</feature>
<dbReference type="SUPFAM" id="SSF51735">
    <property type="entry name" value="NAD(P)-binding Rossmann-fold domains"/>
    <property type="match status" value="1"/>
</dbReference>
<evidence type="ECO:0000256" key="3">
    <source>
        <dbReference type="SAM" id="MobiDB-lite"/>
    </source>
</evidence>
<dbReference type="Pfam" id="PF04321">
    <property type="entry name" value="RmlD_sub_bind"/>
    <property type="match status" value="2"/>
</dbReference>
<sequence>MGTATARERSASPVGLWGLSNLDAMPQSQDFPTNPERPLGAHGDAARSTGAGREADRMYESLAAGTGTTGGVVPGIVVLGAGGQLGTALVAGLADHAAPVVALGRAELDLTASDEECATALRAAIEQAGGRDVVVINAAAWTAVDAAEDPANAAAVERVNATAPGMLAQVAAAQGAGFIHVSTDYVFSGEAGQPRAASPEDSPAPVNEYGRTKLAGERAVLDAGGTVVRTAWVFSGPTGPGRDFLDTMAGLAERGVDPKVVDDQWGRPTFTGHLAAGLVELAVTLWRQRRAGEHTQTSVPSSGGSGDDARTPELPRLLHATGSGEVTTWAGFAAAIFDATGHDPARVSRIPTAEYPTPARRPVGVYLDTSCWEAAGLSPLPAWQDGLRAALG</sequence>
<dbReference type="eggNOG" id="COG1091">
    <property type="taxonomic scope" value="Bacteria"/>
</dbReference>
<dbReference type="InterPro" id="IPR036291">
    <property type="entry name" value="NAD(P)-bd_dom_sf"/>
</dbReference>
<evidence type="ECO:0000313" key="5">
    <source>
        <dbReference type="EMBL" id="CAQ04429.1"/>
    </source>
</evidence>
<dbReference type="EMBL" id="AM942444">
    <property type="protein sequence ID" value="CAQ04429.1"/>
    <property type="molecule type" value="Genomic_DNA"/>
</dbReference>
<dbReference type="CDD" id="cd05254">
    <property type="entry name" value="dTDP_HR_like_SDR_e"/>
    <property type="match status" value="1"/>
</dbReference>
<keyword evidence="6" id="KW-1185">Reference proteome</keyword>
<name>B1VF90_CORU7</name>
<gene>
    <name evidence="5" type="ordered locus">cu0469</name>
</gene>
<keyword evidence="2 5" id="KW-0560">Oxidoreductase</keyword>
<feature type="region of interest" description="Disordered" evidence="3">
    <location>
        <begin position="292"/>
        <end position="313"/>
    </location>
</feature>
<dbReference type="EC" id="1.1.1.133" evidence="2"/>
<comment type="function">
    <text evidence="2">Catalyzes the reduction of dTDP-6-deoxy-L-lyxo-4-hexulose to yield dTDP-L-rhamnose.</text>
</comment>
<feature type="domain" description="RmlD-like substrate binding" evidence="4">
    <location>
        <begin position="76"/>
        <end position="288"/>
    </location>
</feature>
<feature type="domain" description="RmlD-like substrate binding" evidence="4">
    <location>
        <begin position="310"/>
        <end position="391"/>
    </location>
</feature>
<dbReference type="PANTHER" id="PTHR10491">
    <property type="entry name" value="DTDP-4-DEHYDRORHAMNOSE REDUCTASE"/>
    <property type="match status" value="1"/>
</dbReference>
<protein>
    <recommendedName>
        <fullName evidence="2">dTDP-4-dehydrorhamnose reductase</fullName>
        <ecNumber evidence="2">1.1.1.133</ecNumber>
    </recommendedName>
</protein>
<evidence type="ECO:0000259" key="4">
    <source>
        <dbReference type="Pfam" id="PF04321"/>
    </source>
</evidence>
<dbReference type="GO" id="GO:0008831">
    <property type="term" value="F:dTDP-4-dehydrorhamnose reductase activity"/>
    <property type="evidence" value="ECO:0007669"/>
    <property type="project" value="UniProtKB-EC"/>
</dbReference>
<comment type="similarity">
    <text evidence="1 2">Belongs to the dTDP-4-dehydrorhamnose reductase family.</text>
</comment>
<evidence type="ECO:0000256" key="2">
    <source>
        <dbReference type="RuleBase" id="RU364082"/>
    </source>
</evidence>
<dbReference type="STRING" id="504474.cu0469"/>
<evidence type="ECO:0000313" key="6">
    <source>
        <dbReference type="Proteomes" id="UP000001727"/>
    </source>
</evidence>
<reference evidence="5 6" key="1">
    <citation type="journal article" date="2008" name="J. Biotechnol.">
        <title>The lifestyle of Corynebacterium urealyticum derived from its complete genome sequence established by pyrosequencing.</title>
        <authorList>
            <person name="Tauch A."/>
            <person name="Trost E."/>
            <person name="Tilker A."/>
            <person name="Ludewig U."/>
            <person name="Schneiker S."/>
            <person name="Goesmann A."/>
            <person name="Arnold W."/>
            <person name="Bekel T."/>
            <person name="Brinkrolf K."/>
            <person name="Brune I."/>
            <person name="Goetker S."/>
            <person name="Kalinowski J."/>
            <person name="Kamp P.-B."/>
            <person name="Lobo F.P."/>
            <person name="Viehoever P."/>
            <person name="Weisshaar B."/>
            <person name="Soriano F."/>
            <person name="Droege M."/>
            <person name="Puehler A."/>
        </authorList>
    </citation>
    <scope>NUCLEOTIDE SEQUENCE [LARGE SCALE GENOMIC DNA]</scope>
    <source>
        <strain evidence="6">ATCC 43042 / DSM 7109</strain>
    </source>
</reference>
<dbReference type="InterPro" id="IPR029903">
    <property type="entry name" value="RmlD-like-bd"/>
</dbReference>
<dbReference type="UniPathway" id="UPA00124"/>
<dbReference type="Proteomes" id="UP000001727">
    <property type="component" value="Chromosome"/>
</dbReference>
<dbReference type="InterPro" id="IPR005913">
    <property type="entry name" value="dTDP_dehydrorham_reduct"/>
</dbReference>
<dbReference type="HOGENOM" id="CLU_045518_1_2_11"/>
<dbReference type="AlphaFoldDB" id="B1VF90"/>
<dbReference type="KEGG" id="cur:cu0469"/>
<proteinExistence type="inferred from homology"/>
<dbReference type="PANTHER" id="PTHR10491:SF4">
    <property type="entry name" value="METHIONINE ADENOSYLTRANSFERASE 2 SUBUNIT BETA"/>
    <property type="match status" value="1"/>
</dbReference>
<feature type="compositionally biased region" description="Basic and acidic residues" evidence="3">
    <location>
        <begin position="1"/>
        <end position="10"/>
    </location>
</feature>